<evidence type="ECO:0000313" key="16">
    <source>
        <dbReference type="Proteomes" id="UP000036403"/>
    </source>
</evidence>
<evidence type="ECO:0000259" key="13">
    <source>
        <dbReference type="PROSITE" id="PS50893"/>
    </source>
</evidence>
<dbReference type="GO" id="GO:0016887">
    <property type="term" value="F:ATP hydrolysis activity"/>
    <property type="evidence" value="ECO:0007669"/>
    <property type="project" value="InterPro"/>
</dbReference>
<keyword evidence="8 12" id="KW-1133">Transmembrane helix</keyword>
<comment type="similarity">
    <text evidence="2">Belongs to the ABC transporter superfamily. ABCC family. Conjugate transporter (TC 3.A.1.208) subfamily.</text>
</comment>
<keyword evidence="16" id="KW-1185">Reference proteome</keyword>
<feature type="region of interest" description="Disordered" evidence="11">
    <location>
        <begin position="314"/>
        <end position="338"/>
    </location>
</feature>
<dbReference type="SUPFAM" id="SSF90123">
    <property type="entry name" value="ABC transporter transmembrane region"/>
    <property type="match status" value="1"/>
</dbReference>
<dbReference type="PROSITE" id="PS00211">
    <property type="entry name" value="ABC_TRANSPORTER_1"/>
    <property type="match status" value="2"/>
</dbReference>
<sequence length="929" mass="102702">MDAYLRVRSVLLLDENCCHASKPIVRSQAVAIANGTFVCDSIKLQTDASFDSKKKKNLSSPVTDNPTELENLNQPQEAKYVEVLGDIHFGAPKGKLVGICGHVGSGKSSLLLAALGQLRMTKGHILREGTCAYVSQQAWIVNGTFKENILFGEEFDAKRYYHTITICNLKEDLNVLPGGDDTEIGERGVNLSGGQKQRVALARAYYANRDIYFLDDPLSAVDAYVGSYIFEKLIVEALRNKSVLFVTHNIQFLKRCDEIYMMSAGKIVEHGTHEDLMRLDREYASMVRSGTVAAEDNLSPGKFAGVTQKNIISTGGSESEKAESKHKENDQEKSYKGTALTVAEKAETGAVKSHTYHTYIEATGGYLIAILVFFTFFLNVGSSAFSTWWLAVWIKAGGGNVTVPGSNDTIYVEDINANPDFSFYRNVYGAFIGGILLTGFIRGFAITFTTIKASTTLHNTFLRKIIGSPLMFFETTPSGRIQNVFSRDIDEIDNYLPISIENMVQNIFSCNFAIFFICGVLPWFSIALFLFGALFFFVSKLFRIGMRDLKRMENISRSPVLSFVTTTIQGLSTIHAFQKEKNFLYRFEELFNTNNLCQHLCQAAMRWSAVRLDSLVIASSCITALLVILFKNEISPAFAGLAMAYATQMTGIFQYTVRLMSETETLQREGASRTVALKPADDWPSRGKIEFKAVQLRYREELPLVLIDVSFSIKAGEKIGIVGRTGSGKSSLVVALFRLVEICEGIIKIDGIDISKLELDVLRSKLSIIPQDPILFGGTIRSNLDPFQQHADCDIWSALEKTQMKDRVSLMPGNLDASVGFGGNNLSVGERQLLCLSRALLHSAKVLILDEATAAVDPETEATVQNTLQNEFADCTVLTIAHRLQTVVTCNRILVMSDGKVVEFDAPTVLLSRPDSEFSKLMAATDKNA</sequence>
<gene>
    <name evidence="15" type="ORF">RF55_2401</name>
</gene>
<feature type="domain" description="ABC transporter" evidence="13">
    <location>
        <begin position="689"/>
        <end position="923"/>
    </location>
</feature>
<evidence type="ECO:0000259" key="14">
    <source>
        <dbReference type="PROSITE" id="PS50929"/>
    </source>
</evidence>
<feature type="transmembrane region" description="Helical" evidence="12">
    <location>
        <begin position="512"/>
        <end position="538"/>
    </location>
</feature>
<feature type="transmembrane region" description="Helical" evidence="12">
    <location>
        <begin position="427"/>
        <end position="451"/>
    </location>
</feature>
<evidence type="ECO:0000256" key="7">
    <source>
        <dbReference type="ARBA" id="ARBA00022840"/>
    </source>
</evidence>
<evidence type="ECO:0000256" key="4">
    <source>
        <dbReference type="ARBA" id="ARBA00022692"/>
    </source>
</evidence>
<keyword evidence="7" id="KW-0067">ATP-binding</keyword>
<evidence type="ECO:0000256" key="8">
    <source>
        <dbReference type="ARBA" id="ARBA00022989"/>
    </source>
</evidence>
<dbReference type="PROSITE" id="PS50929">
    <property type="entry name" value="ABC_TM1F"/>
    <property type="match status" value="1"/>
</dbReference>
<dbReference type="GO" id="GO:0016020">
    <property type="term" value="C:membrane"/>
    <property type="evidence" value="ECO:0007669"/>
    <property type="project" value="InterPro"/>
</dbReference>
<dbReference type="PROSITE" id="PS50893">
    <property type="entry name" value="ABC_TRANSPORTER_2"/>
    <property type="match status" value="2"/>
</dbReference>
<reference evidence="15 16" key="1">
    <citation type="submission" date="2015-04" db="EMBL/GenBank/DDBJ databases">
        <title>Lasius niger genome sequencing.</title>
        <authorList>
            <person name="Konorov E.A."/>
            <person name="Nikitin M.A."/>
            <person name="Kirill M.V."/>
            <person name="Chang P."/>
        </authorList>
    </citation>
    <scope>NUCLEOTIDE SEQUENCE [LARGE SCALE GENOMIC DNA]</scope>
    <source>
        <tissue evidence="15">Whole</tissue>
    </source>
</reference>
<dbReference type="Proteomes" id="UP000036403">
    <property type="component" value="Unassembled WGS sequence"/>
</dbReference>
<keyword evidence="10" id="KW-0325">Glycoprotein</keyword>
<evidence type="ECO:0000256" key="1">
    <source>
        <dbReference type="ARBA" id="ARBA00004127"/>
    </source>
</evidence>
<dbReference type="PaxDb" id="67767-A0A0J7L458"/>
<evidence type="ECO:0000256" key="6">
    <source>
        <dbReference type="ARBA" id="ARBA00022741"/>
    </source>
</evidence>
<evidence type="ECO:0000256" key="11">
    <source>
        <dbReference type="SAM" id="MobiDB-lite"/>
    </source>
</evidence>
<dbReference type="FunFam" id="1.20.1560.10:FF:000015">
    <property type="entry name" value="multidrug resistance-associated protein 5 isoform X1"/>
    <property type="match status" value="1"/>
</dbReference>
<dbReference type="CDD" id="cd03244">
    <property type="entry name" value="ABCC_MRP_domain2"/>
    <property type="match status" value="1"/>
</dbReference>
<dbReference type="SUPFAM" id="SSF52540">
    <property type="entry name" value="P-loop containing nucleoside triphosphate hydrolases"/>
    <property type="match status" value="2"/>
</dbReference>
<dbReference type="GO" id="GO:0012505">
    <property type="term" value="C:endomembrane system"/>
    <property type="evidence" value="ECO:0007669"/>
    <property type="project" value="UniProtKB-SubCell"/>
</dbReference>
<dbReference type="InterPro" id="IPR017871">
    <property type="entry name" value="ABC_transporter-like_CS"/>
</dbReference>
<keyword evidence="6" id="KW-0547">Nucleotide-binding</keyword>
<dbReference type="GO" id="GO:0005524">
    <property type="term" value="F:ATP binding"/>
    <property type="evidence" value="ECO:0007669"/>
    <property type="project" value="UniProtKB-KW"/>
</dbReference>
<feature type="compositionally biased region" description="Basic and acidic residues" evidence="11">
    <location>
        <begin position="318"/>
        <end position="335"/>
    </location>
</feature>
<dbReference type="InterPro" id="IPR003593">
    <property type="entry name" value="AAA+_ATPase"/>
</dbReference>
<protein>
    <submittedName>
        <fullName evidence="15">Sodium leak channel non-selective protein</fullName>
    </submittedName>
</protein>
<organism evidence="15 16">
    <name type="scientific">Lasius niger</name>
    <name type="common">Black garden ant</name>
    <dbReference type="NCBI Taxonomy" id="67767"/>
    <lineage>
        <taxon>Eukaryota</taxon>
        <taxon>Metazoa</taxon>
        <taxon>Ecdysozoa</taxon>
        <taxon>Arthropoda</taxon>
        <taxon>Hexapoda</taxon>
        <taxon>Insecta</taxon>
        <taxon>Pterygota</taxon>
        <taxon>Neoptera</taxon>
        <taxon>Endopterygota</taxon>
        <taxon>Hymenoptera</taxon>
        <taxon>Apocrita</taxon>
        <taxon>Aculeata</taxon>
        <taxon>Formicoidea</taxon>
        <taxon>Formicidae</taxon>
        <taxon>Formicinae</taxon>
        <taxon>Lasius</taxon>
        <taxon>Lasius</taxon>
    </lineage>
</organism>
<feature type="transmembrane region" description="Helical" evidence="12">
    <location>
        <begin position="366"/>
        <end position="391"/>
    </location>
</feature>
<evidence type="ECO:0000256" key="9">
    <source>
        <dbReference type="ARBA" id="ARBA00023136"/>
    </source>
</evidence>
<evidence type="ECO:0000256" key="2">
    <source>
        <dbReference type="ARBA" id="ARBA00009726"/>
    </source>
</evidence>
<accession>A0A0J7L458</accession>
<dbReference type="CDD" id="cd03250">
    <property type="entry name" value="ABCC_MRP_domain1"/>
    <property type="match status" value="1"/>
</dbReference>
<evidence type="ECO:0000256" key="5">
    <source>
        <dbReference type="ARBA" id="ARBA00022737"/>
    </source>
</evidence>
<keyword evidence="4 12" id="KW-0812">Transmembrane</keyword>
<dbReference type="AlphaFoldDB" id="A0A0J7L458"/>
<dbReference type="InterPro" id="IPR011527">
    <property type="entry name" value="ABC1_TM_dom"/>
</dbReference>
<dbReference type="GO" id="GO:0140359">
    <property type="term" value="F:ABC-type transporter activity"/>
    <property type="evidence" value="ECO:0007669"/>
    <property type="project" value="InterPro"/>
</dbReference>
<dbReference type="OrthoDB" id="6500128at2759"/>
<feature type="domain" description="ABC transmembrane type-1" evidence="14">
    <location>
        <begin position="370"/>
        <end position="665"/>
    </location>
</feature>
<dbReference type="InterPro" id="IPR050173">
    <property type="entry name" value="ABC_transporter_C-like"/>
</dbReference>
<dbReference type="InterPro" id="IPR027417">
    <property type="entry name" value="P-loop_NTPase"/>
</dbReference>
<evidence type="ECO:0000313" key="15">
    <source>
        <dbReference type="EMBL" id="KMQ97269.1"/>
    </source>
</evidence>
<keyword evidence="9 12" id="KW-0472">Membrane</keyword>
<name>A0A0J7L458_LASNI</name>
<dbReference type="PANTHER" id="PTHR24223:SF447">
    <property type="entry name" value="MULTIDRUG RESISTANCE-ASSOCIATED PROTEIN 5"/>
    <property type="match status" value="1"/>
</dbReference>
<dbReference type="Pfam" id="PF00664">
    <property type="entry name" value="ABC_membrane"/>
    <property type="match status" value="1"/>
</dbReference>
<dbReference type="Gene3D" id="1.20.1560.10">
    <property type="entry name" value="ABC transporter type 1, transmembrane domain"/>
    <property type="match status" value="1"/>
</dbReference>
<dbReference type="FunFam" id="3.40.50.300:FF:000074">
    <property type="entry name" value="Multidrug resistance-associated protein 5 isoform 1"/>
    <property type="match status" value="1"/>
</dbReference>
<comment type="subcellular location">
    <subcellularLocation>
        <location evidence="1">Endomembrane system</location>
        <topology evidence="1">Multi-pass membrane protein</topology>
    </subcellularLocation>
</comment>
<comment type="caution">
    <text evidence="15">The sequence shown here is derived from an EMBL/GenBank/DDBJ whole genome shotgun (WGS) entry which is preliminary data.</text>
</comment>
<dbReference type="FunFam" id="3.40.50.300:FF:000997">
    <property type="entry name" value="Multidrug resistance-associated protein 1"/>
    <property type="match status" value="1"/>
</dbReference>
<evidence type="ECO:0000256" key="10">
    <source>
        <dbReference type="ARBA" id="ARBA00023180"/>
    </source>
</evidence>
<keyword evidence="3" id="KW-0813">Transport</keyword>
<evidence type="ECO:0000256" key="12">
    <source>
        <dbReference type="SAM" id="Phobius"/>
    </source>
</evidence>
<dbReference type="EMBL" id="LBMM01000891">
    <property type="protein sequence ID" value="KMQ97269.1"/>
    <property type="molecule type" value="Genomic_DNA"/>
</dbReference>
<proteinExistence type="inferred from homology"/>
<keyword evidence="5" id="KW-0677">Repeat</keyword>
<dbReference type="InterPro" id="IPR036640">
    <property type="entry name" value="ABC1_TM_sf"/>
</dbReference>
<dbReference type="STRING" id="67767.A0A0J7L458"/>
<dbReference type="SMART" id="SM00382">
    <property type="entry name" value="AAA"/>
    <property type="match status" value="2"/>
</dbReference>
<dbReference type="Pfam" id="PF00005">
    <property type="entry name" value="ABC_tran"/>
    <property type="match status" value="2"/>
</dbReference>
<dbReference type="Gene3D" id="3.40.50.300">
    <property type="entry name" value="P-loop containing nucleotide triphosphate hydrolases"/>
    <property type="match status" value="2"/>
</dbReference>
<feature type="domain" description="ABC transporter" evidence="13">
    <location>
        <begin position="67"/>
        <end position="289"/>
    </location>
</feature>
<evidence type="ECO:0000256" key="3">
    <source>
        <dbReference type="ARBA" id="ARBA00022448"/>
    </source>
</evidence>
<dbReference type="PANTHER" id="PTHR24223">
    <property type="entry name" value="ATP-BINDING CASSETTE SUB-FAMILY C"/>
    <property type="match status" value="1"/>
</dbReference>
<dbReference type="CDD" id="cd18599">
    <property type="entry name" value="ABC_6TM_MRP5_8_9_D2"/>
    <property type="match status" value="1"/>
</dbReference>
<dbReference type="InterPro" id="IPR003439">
    <property type="entry name" value="ABC_transporter-like_ATP-bd"/>
</dbReference>